<gene>
    <name evidence="3" type="ORF">RCL2_001754700</name>
</gene>
<feature type="region of interest" description="Disordered" evidence="1">
    <location>
        <begin position="322"/>
        <end position="341"/>
    </location>
</feature>
<proteinExistence type="predicted"/>
<feature type="transmembrane region" description="Helical" evidence="2">
    <location>
        <begin position="278"/>
        <end position="298"/>
    </location>
</feature>
<organism evidence="3 4">
    <name type="scientific">Rhizophagus clarus</name>
    <dbReference type="NCBI Taxonomy" id="94130"/>
    <lineage>
        <taxon>Eukaryota</taxon>
        <taxon>Fungi</taxon>
        <taxon>Fungi incertae sedis</taxon>
        <taxon>Mucoromycota</taxon>
        <taxon>Glomeromycotina</taxon>
        <taxon>Glomeromycetes</taxon>
        <taxon>Glomerales</taxon>
        <taxon>Glomeraceae</taxon>
        <taxon>Rhizophagus</taxon>
    </lineage>
</organism>
<protein>
    <submittedName>
        <fullName evidence="3">Uncharacterized protein</fullName>
    </submittedName>
</protein>
<feature type="transmembrane region" description="Helical" evidence="2">
    <location>
        <begin position="190"/>
        <end position="213"/>
    </location>
</feature>
<keyword evidence="2" id="KW-1133">Transmembrane helix</keyword>
<sequence>MDLHSNDEENNKRNRCLNIIFLGIFLAEIIIYLIGIVVLPIRTDFLIVLVSAIFISGIYTYFKKTLLHLSAFCIVNMMQSIILIDVVRYTMANIAHTHVDWFLFSPIIKPNVIGKLQGLQSNYEITNEKLYRMTLIFPNIIAIAIIIFFVILYIVLIIIMWRNNYWNVISHTEILISNDILKKSYVTYEFYNFLLYLLLQSIFVFSLAFSAFYNPTFANFIDICFMVINFLPLFTLTFSLKIVRQELKSSIFLIYVALIVQSVSFFTFYWFILYIFQISGIVGLILLGLTFINTILCHRNFGSNLIFRLKFNPIMDKEFEYSNDLDDDDDDDDEEDEKDEKFSEKLNRYWKLIKKSFYDAYIFLVE</sequence>
<feature type="compositionally biased region" description="Acidic residues" evidence="1">
    <location>
        <begin position="322"/>
        <end position="338"/>
    </location>
</feature>
<evidence type="ECO:0000256" key="1">
    <source>
        <dbReference type="SAM" id="MobiDB-lite"/>
    </source>
</evidence>
<dbReference type="OrthoDB" id="2422462at2759"/>
<feature type="transmembrane region" description="Helical" evidence="2">
    <location>
        <begin position="252"/>
        <end position="272"/>
    </location>
</feature>
<feature type="transmembrane region" description="Helical" evidence="2">
    <location>
        <begin position="69"/>
        <end position="91"/>
    </location>
</feature>
<feature type="transmembrane region" description="Helical" evidence="2">
    <location>
        <begin position="136"/>
        <end position="161"/>
    </location>
</feature>
<dbReference type="AlphaFoldDB" id="A0A8H3LPI2"/>
<accession>A0A8H3LPI2</accession>
<evidence type="ECO:0000313" key="3">
    <source>
        <dbReference type="EMBL" id="GES90714.1"/>
    </source>
</evidence>
<evidence type="ECO:0000256" key="2">
    <source>
        <dbReference type="SAM" id="Phobius"/>
    </source>
</evidence>
<dbReference type="EMBL" id="BLAL01000196">
    <property type="protein sequence ID" value="GES90714.1"/>
    <property type="molecule type" value="Genomic_DNA"/>
</dbReference>
<keyword evidence="2" id="KW-0472">Membrane</keyword>
<comment type="caution">
    <text evidence="3">The sequence shown here is derived from an EMBL/GenBank/DDBJ whole genome shotgun (WGS) entry which is preliminary data.</text>
</comment>
<dbReference type="Proteomes" id="UP000615446">
    <property type="component" value="Unassembled WGS sequence"/>
</dbReference>
<evidence type="ECO:0000313" key="4">
    <source>
        <dbReference type="Proteomes" id="UP000615446"/>
    </source>
</evidence>
<keyword evidence="2" id="KW-0812">Transmembrane</keyword>
<reference evidence="3" key="1">
    <citation type="submission" date="2019-10" db="EMBL/GenBank/DDBJ databases">
        <title>Conservation and host-specific expression of non-tandemly repeated heterogenous ribosome RNA gene in arbuscular mycorrhizal fungi.</title>
        <authorList>
            <person name="Maeda T."/>
            <person name="Kobayashi Y."/>
            <person name="Nakagawa T."/>
            <person name="Ezawa T."/>
            <person name="Yamaguchi K."/>
            <person name="Bino T."/>
            <person name="Nishimoto Y."/>
            <person name="Shigenobu S."/>
            <person name="Kawaguchi M."/>
        </authorList>
    </citation>
    <scope>NUCLEOTIDE SEQUENCE</scope>
    <source>
        <strain evidence="3">HR1</strain>
    </source>
</reference>
<feature type="transmembrane region" description="Helical" evidence="2">
    <location>
        <begin position="219"/>
        <end position="240"/>
    </location>
</feature>
<name>A0A8H3LPI2_9GLOM</name>
<feature type="transmembrane region" description="Helical" evidence="2">
    <location>
        <begin position="45"/>
        <end position="62"/>
    </location>
</feature>
<feature type="transmembrane region" description="Helical" evidence="2">
    <location>
        <begin position="16"/>
        <end position="39"/>
    </location>
</feature>